<dbReference type="AlphaFoldDB" id="A0AAD6CJF4"/>
<organism evidence="7 8">
    <name type="scientific">Penicillium frequentans</name>
    <dbReference type="NCBI Taxonomy" id="3151616"/>
    <lineage>
        <taxon>Eukaryota</taxon>
        <taxon>Fungi</taxon>
        <taxon>Dikarya</taxon>
        <taxon>Ascomycota</taxon>
        <taxon>Pezizomycotina</taxon>
        <taxon>Eurotiomycetes</taxon>
        <taxon>Eurotiomycetidae</taxon>
        <taxon>Eurotiales</taxon>
        <taxon>Aspergillaceae</taxon>
        <taxon>Penicillium</taxon>
    </lineage>
</organism>
<dbReference type="GO" id="GO:0005886">
    <property type="term" value="C:plasma membrane"/>
    <property type="evidence" value="ECO:0007669"/>
    <property type="project" value="TreeGrafter"/>
</dbReference>
<dbReference type="PANTHER" id="PTHR19432:SF35">
    <property type="entry name" value="SOLUTE CARRIER FAMILY 45 MEMBER 3 ISOFORM X1"/>
    <property type="match status" value="1"/>
</dbReference>
<dbReference type="PANTHER" id="PTHR19432">
    <property type="entry name" value="SUGAR TRANSPORTER"/>
    <property type="match status" value="1"/>
</dbReference>
<feature type="transmembrane region" description="Helical" evidence="6">
    <location>
        <begin position="169"/>
        <end position="187"/>
    </location>
</feature>
<evidence type="ECO:0000256" key="6">
    <source>
        <dbReference type="SAM" id="Phobius"/>
    </source>
</evidence>
<gene>
    <name evidence="7" type="ORF">N7494_011271</name>
</gene>
<evidence type="ECO:0000313" key="7">
    <source>
        <dbReference type="EMBL" id="KAJ5524621.1"/>
    </source>
</evidence>
<accession>A0AAD6CJF4</accession>
<comment type="caution">
    <text evidence="7">The sequence shown here is derived from an EMBL/GenBank/DDBJ whole genome shotgun (WGS) entry which is preliminary data.</text>
</comment>
<sequence>MASASPTSSIFGDNDESQEDSLPLIHINEAKIKLPDTRPPSSKFQVLVLASGFGTNTQAQLLSVGVSQAAMGLTWLAGPLAGTFVQPLIGILSDRLGHPKIVVITGVIGLILSLLGLGWAPDLKEQRSGLARALVILFIYTLNIAVQPVQLGLRILIIEACRPEQQTMAPAWVVRMIGMGNILAQLAGSVDTTKLRPFTTGMHFKDLCLLTSIGLSITAIGLGLFVRIGRTPKPRSEEMNNQRKRSNRLWKAMRTISPGIHSMISCSVQR</sequence>
<comment type="subcellular location">
    <subcellularLocation>
        <location evidence="1">Membrane</location>
        <topology evidence="1">Multi-pass membrane protein</topology>
    </subcellularLocation>
</comment>
<dbReference type="Gene3D" id="1.20.1250.20">
    <property type="entry name" value="MFS general substrate transporter like domains"/>
    <property type="match status" value="1"/>
</dbReference>
<feature type="transmembrane region" description="Helical" evidence="6">
    <location>
        <begin position="207"/>
        <end position="226"/>
    </location>
</feature>
<feature type="transmembrane region" description="Helical" evidence="6">
    <location>
        <begin position="69"/>
        <end position="89"/>
    </location>
</feature>
<name>A0AAD6CJF4_9EURO</name>
<dbReference type="Pfam" id="PF07690">
    <property type="entry name" value="MFS_1"/>
    <property type="match status" value="1"/>
</dbReference>
<keyword evidence="4 6" id="KW-1133">Transmembrane helix</keyword>
<dbReference type="EMBL" id="JAQIZZ010000008">
    <property type="protein sequence ID" value="KAJ5524621.1"/>
    <property type="molecule type" value="Genomic_DNA"/>
</dbReference>
<evidence type="ECO:0000256" key="1">
    <source>
        <dbReference type="ARBA" id="ARBA00004141"/>
    </source>
</evidence>
<dbReference type="InterPro" id="IPR036259">
    <property type="entry name" value="MFS_trans_sf"/>
</dbReference>
<dbReference type="GO" id="GO:0008506">
    <property type="term" value="F:sucrose:proton symporter activity"/>
    <property type="evidence" value="ECO:0007669"/>
    <property type="project" value="TreeGrafter"/>
</dbReference>
<dbReference type="Proteomes" id="UP001220324">
    <property type="component" value="Unassembled WGS sequence"/>
</dbReference>
<dbReference type="SUPFAM" id="SSF103473">
    <property type="entry name" value="MFS general substrate transporter"/>
    <property type="match status" value="1"/>
</dbReference>
<reference evidence="7 8" key="1">
    <citation type="journal article" date="2023" name="IMA Fungus">
        <title>Comparative genomic study of the Penicillium genus elucidates a diverse pangenome and 15 lateral gene transfer events.</title>
        <authorList>
            <person name="Petersen C."/>
            <person name="Sorensen T."/>
            <person name="Nielsen M.R."/>
            <person name="Sondergaard T.E."/>
            <person name="Sorensen J.L."/>
            <person name="Fitzpatrick D.A."/>
            <person name="Frisvad J.C."/>
            <person name="Nielsen K.L."/>
        </authorList>
    </citation>
    <scope>NUCLEOTIDE SEQUENCE [LARGE SCALE GENOMIC DNA]</scope>
    <source>
        <strain evidence="7 8">IBT 35679</strain>
    </source>
</reference>
<evidence type="ECO:0000313" key="8">
    <source>
        <dbReference type="Proteomes" id="UP001220324"/>
    </source>
</evidence>
<feature type="transmembrane region" description="Helical" evidence="6">
    <location>
        <begin position="133"/>
        <end position="157"/>
    </location>
</feature>
<evidence type="ECO:0000256" key="4">
    <source>
        <dbReference type="ARBA" id="ARBA00022989"/>
    </source>
</evidence>
<keyword evidence="2" id="KW-0813">Transport</keyword>
<dbReference type="InterPro" id="IPR011701">
    <property type="entry name" value="MFS"/>
</dbReference>
<keyword evidence="8" id="KW-1185">Reference proteome</keyword>
<evidence type="ECO:0000256" key="5">
    <source>
        <dbReference type="ARBA" id="ARBA00023136"/>
    </source>
</evidence>
<keyword evidence="5 6" id="KW-0472">Membrane</keyword>
<keyword evidence="3 6" id="KW-0812">Transmembrane</keyword>
<evidence type="ECO:0000256" key="3">
    <source>
        <dbReference type="ARBA" id="ARBA00022692"/>
    </source>
</evidence>
<protein>
    <submittedName>
        <fullName evidence="7">MFS general substrate transporter</fullName>
    </submittedName>
</protein>
<proteinExistence type="predicted"/>
<feature type="transmembrane region" description="Helical" evidence="6">
    <location>
        <begin position="101"/>
        <end position="121"/>
    </location>
</feature>
<evidence type="ECO:0000256" key="2">
    <source>
        <dbReference type="ARBA" id="ARBA00022448"/>
    </source>
</evidence>